<feature type="region of interest" description="Disordered" evidence="1">
    <location>
        <begin position="251"/>
        <end position="305"/>
    </location>
</feature>
<feature type="compositionally biased region" description="Low complexity" evidence="1">
    <location>
        <begin position="193"/>
        <end position="206"/>
    </location>
</feature>
<name>A0ABM3LPL8_BICAN</name>
<organism evidence="2 3">
    <name type="scientific">Bicyclus anynana</name>
    <name type="common">Squinting bush brown butterfly</name>
    <dbReference type="NCBI Taxonomy" id="110368"/>
    <lineage>
        <taxon>Eukaryota</taxon>
        <taxon>Metazoa</taxon>
        <taxon>Ecdysozoa</taxon>
        <taxon>Arthropoda</taxon>
        <taxon>Hexapoda</taxon>
        <taxon>Insecta</taxon>
        <taxon>Pterygota</taxon>
        <taxon>Neoptera</taxon>
        <taxon>Endopterygota</taxon>
        <taxon>Lepidoptera</taxon>
        <taxon>Glossata</taxon>
        <taxon>Ditrysia</taxon>
        <taxon>Papilionoidea</taxon>
        <taxon>Nymphalidae</taxon>
        <taxon>Satyrinae</taxon>
        <taxon>Satyrini</taxon>
        <taxon>Mycalesina</taxon>
        <taxon>Bicyclus</taxon>
    </lineage>
</organism>
<reference evidence="3" key="1">
    <citation type="submission" date="2025-08" db="UniProtKB">
        <authorList>
            <consortium name="RefSeq"/>
        </authorList>
    </citation>
    <scope>IDENTIFICATION</scope>
</reference>
<feature type="compositionally biased region" description="Basic residues" evidence="1">
    <location>
        <begin position="377"/>
        <end position="400"/>
    </location>
</feature>
<evidence type="ECO:0000256" key="1">
    <source>
        <dbReference type="SAM" id="MobiDB-lite"/>
    </source>
</evidence>
<feature type="region of interest" description="Disordered" evidence="1">
    <location>
        <begin position="168"/>
        <end position="210"/>
    </location>
</feature>
<dbReference type="Proteomes" id="UP001652582">
    <property type="component" value="Chromosome 13"/>
</dbReference>
<feature type="compositionally biased region" description="Low complexity" evidence="1">
    <location>
        <begin position="430"/>
        <end position="440"/>
    </location>
</feature>
<proteinExistence type="predicted"/>
<sequence>MLRNVFVHSVNTVPPYRTSRTTWDHLLQMPHPGVRGQQHAGGPRGRGGVGADVGAVGAGGGLARVPPARGAGRRVRGARLRQRHAAGVRRLRVPAPQQHHGGVWARLSGVEAHVGGHHPQRGHAGVAAHHGLRLRQMGPARGAGDERRGRGRARPVQVLRWLLPRLPRRRVPGDGAGRQRVPRRLRVDDRVAGRGAPHPGQPAAGRAAGGRRRVAGAAGLRGGLLAHVGALRLPALLPAAAVPLAAAREHPLAGGGRPAARGRPRHQAGRQGQPRLRARGRARQDAGEGPGHHQGRGHRRGGEPVHGVRQVRRAAAAAAGVLLLVGERRVRVLRAGRARARAGGLGARQLRAAGGGRAARAAAQHAAAGPRGAAPAAHRRAAAHRRRAHRHPLPARRRERGGHGAVPGRQDGRHHDAERAVRVHGRAVPHARAPAPAGRLLHLRPPRRHPRAADAAAGGLRSVGADHSAGRAAAGQRGADAAGARHAGPAPARLLRGPGQLRRHHRHRHPVGDAVPLELAGTCASRTPSSSLKGLTMTRVQCRFPIRKLLNVPDVVSTWTALTYYAVASGNDLLTLASSLFQLSILVLARRRHNSEHPPL</sequence>
<dbReference type="RefSeq" id="XP_052741006.1">
    <property type="nucleotide sequence ID" value="XM_052885046.1"/>
</dbReference>
<feature type="compositionally biased region" description="Basic and acidic residues" evidence="1">
    <location>
        <begin position="410"/>
        <end position="421"/>
    </location>
</feature>
<feature type="compositionally biased region" description="Low complexity" evidence="1">
    <location>
        <begin position="367"/>
        <end position="376"/>
    </location>
</feature>
<feature type="region of interest" description="Disordered" evidence="1">
    <location>
        <begin position="367"/>
        <end position="458"/>
    </location>
</feature>
<protein>
    <submittedName>
        <fullName evidence="3">Spidroin-1-like isoform X1</fullName>
    </submittedName>
</protein>
<dbReference type="GeneID" id="112044145"/>
<evidence type="ECO:0000313" key="3">
    <source>
        <dbReference type="RefSeq" id="XP_052741006.1"/>
    </source>
</evidence>
<gene>
    <name evidence="3" type="primary">LOC112044145</name>
</gene>
<accession>A0ABM3LPL8</accession>
<feature type="compositionally biased region" description="Basic residues" evidence="1">
    <location>
        <begin position="441"/>
        <end position="450"/>
    </location>
</feature>
<keyword evidence="2" id="KW-1185">Reference proteome</keyword>
<evidence type="ECO:0000313" key="2">
    <source>
        <dbReference type="Proteomes" id="UP001652582"/>
    </source>
</evidence>